<keyword evidence="3" id="KW-1185">Reference proteome</keyword>
<dbReference type="EMBL" id="VDFU01000010">
    <property type="protein sequence ID" value="TNC49626.1"/>
    <property type="molecule type" value="Genomic_DNA"/>
</dbReference>
<evidence type="ECO:0000313" key="2">
    <source>
        <dbReference type="EMBL" id="TNC49626.1"/>
    </source>
</evidence>
<evidence type="ECO:0000313" key="3">
    <source>
        <dbReference type="Proteomes" id="UP000305887"/>
    </source>
</evidence>
<name>A0A5C4MU82_9RHOB</name>
<accession>A0A5C4MU82</accession>
<sequence length="107" mass="10813">MTNRKFSVAVAALLLGTHLGSPTIAAISEQDIGLVEAYVANGQAEELLAFLEMNPELLALQGALGDALRAFSENPSAQALQAVAALAASGQSLSALATTGQVGASIY</sequence>
<dbReference type="Proteomes" id="UP000305887">
    <property type="component" value="Unassembled WGS sequence"/>
</dbReference>
<comment type="caution">
    <text evidence="2">The sequence shown here is derived from an EMBL/GenBank/DDBJ whole genome shotgun (WGS) entry which is preliminary data.</text>
</comment>
<keyword evidence="1" id="KW-0732">Signal</keyword>
<feature type="signal peptide" evidence="1">
    <location>
        <begin position="1"/>
        <end position="25"/>
    </location>
</feature>
<protein>
    <submittedName>
        <fullName evidence="2">Uncharacterized protein</fullName>
    </submittedName>
</protein>
<gene>
    <name evidence="2" type="ORF">FHG66_11000</name>
</gene>
<dbReference type="RefSeq" id="WP_139076795.1">
    <property type="nucleotide sequence ID" value="NZ_VDFU01000010.1"/>
</dbReference>
<dbReference type="AlphaFoldDB" id="A0A5C4MU82"/>
<feature type="chain" id="PRO_5022886322" evidence="1">
    <location>
        <begin position="26"/>
        <end position="107"/>
    </location>
</feature>
<evidence type="ECO:0000256" key="1">
    <source>
        <dbReference type="SAM" id="SignalP"/>
    </source>
</evidence>
<organism evidence="2 3">
    <name type="scientific">Rubellimicrobium rubrum</name>
    <dbReference type="NCBI Taxonomy" id="2585369"/>
    <lineage>
        <taxon>Bacteria</taxon>
        <taxon>Pseudomonadati</taxon>
        <taxon>Pseudomonadota</taxon>
        <taxon>Alphaproteobacteria</taxon>
        <taxon>Rhodobacterales</taxon>
        <taxon>Roseobacteraceae</taxon>
        <taxon>Rubellimicrobium</taxon>
    </lineage>
</organism>
<proteinExistence type="predicted"/>
<reference evidence="2 3" key="1">
    <citation type="submission" date="2019-06" db="EMBL/GenBank/DDBJ databases">
        <title>YIM 131921 draft genome.</title>
        <authorList>
            <person name="Jiang L."/>
        </authorList>
    </citation>
    <scope>NUCLEOTIDE SEQUENCE [LARGE SCALE GENOMIC DNA]</scope>
    <source>
        <strain evidence="2 3">YIM 131921</strain>
    </source>
</reference>